<accession>A0A5B7FK12</accession>
<comment type="caution">
    <text evidence="3">The sequence shown here is derived from an EMBL/GenBank/DDBJ whole genome shotgun (WGS) entry which is preliminary data.</text>
</comment>
<evidence type="ECO:0000313" key="3">
    <source>
        <dbReference type="EMBL" id="MPC45308.1"/>
    </source>
</evidence>
<feature type="signal peptide" evidence="2">
    <location>
        <begin position="1"/>
        <end position="24"/>
    </location>
</feature>
<proteinExistence type="predicted"/>
<reference evidence="3 4" key="1">
    <citation type="submission" date="2019-05" db="EMBL/GenBank/DDBJ databases">
        <title>Another draft genome of Portunus trituberculatus and its Hox gene families provides insights of decapod evolution.</title>
        <authorList>
            <person name="Jeong J.-H."/>
            <person name="Song I."/>
            <person name="Kim S."/>
            <person name="Choi T."/>
            <person name="Kim D."/>
            <person name="Ryu S."/>
            <person name="Kim W."/>
        </authorList>
    </citation>
    <scope>NUCLEOTIDE SEQUENCE [LARGE SCALE GENOMIC DNA]</scope>
    <source>
        <tissue evidence="3">Muscle</tissue>
    </source>
</reference>
<keyword evidence="1" id="KW-0472">Membrane</keyword>
<dbReference type="EMBL" id="VSRR010006670">
    <property type="protein sequence ID" value="MPC45308.1"/>
    <property type="molecule type" value="Genomic_DNA"/>
</dbReference>
<name>A0A5B7FK12_PORTR</name>
<evidence type="ECO:0000256" key="1">
    <source>
        <dbReference type="SAM" id="Phobius"/>
    </source>
</evidence>
<evidence type="ECO:0000313" key="4">
    <source>
        <dbReference type="Proteomes" id="UP000324222"/>
    </source>
</evidence>
<keyword evidence="2" id="KW-0732">Signal</keyword>
<protein>
    <submittedName>
        <fullName evidence="3">Uncharacterized protein</fullName>
    </submittedName>
</protein>
<sequence length="107" mass="11649">MTQQNIVKFVIWACVLLTPIFSHATPFTYTHAQSHTHARTLPSLPEDGKDKQNSISVPRLAPGYPILNTTLGILSFAAFAVYIAMLLGGLLGGDNPAREAVDRWVTS</sequence>
<evidence type="ECO:0000256" key="2">
    <source>
        <dbReference type="SAM" id="SignalP"/>
    </source>
</evidence>
<keyword evidence="4" id="KW-1185">Reference proteome</keyword>
<organism evidence="3 4">
    <name type="scientific">Portunus trituberculatus</name>
    <name type="common">Swimming crab</name>
    <name type="synonym">Neptunus trituberculatus</name>
    <dbReference type="NCBI Taxonomy" id="210409"/>
    <lineage>
        <taxon>Eukaryota</taxon>
        <taxon>Metazoa</taxon>
        <taxon>Ecdysozoa</taxon>
        <taxon>Arthropoda</taxon>
        <taxon>Crustacea</taxon>
        <taxon>Multicrustacea</taxon>
        <taxon>Malacostraca</taxon>
        <taxon>Eumalacostraca</taxon>
        <taxon>Eucarida</taxon>
        <taxon>Decapoda</taxon>
        <taxon>Pleocyemata</taxon>
        <taxon>Brachyura</taxon>
        <taxon>Eubrachyura</taxon>
        <taxon>Portunoidea</taxon>
        <taxon>Portunidae</taxon>
        <taxon>Portuninae</taxon>
        <taxon>Portunus</taxon>
    </lineage>
</organism>
<dbReference type="Proteomes" id="UP000324222">
    <property type="component" value="Unassembled WGS sequence"/>
</dbReference>
<keyword evidence="1" id="KW-0812">Transmembrane</keyword>
<feature type="transmembrane region" description="Helical" evidence="1">
    <location>
        <begin position="71"/>
        <end position="93"/>
    </location>
</feature>
<gene>
    <name evidence="3" type="ORF">E2C01_039004</name>
</gene>
<keyword evidence="1" id="KW-1133">Transmembrane helix</keyword>
<feature type="chain" id="PRO_5022954973" evidence="2">
    <location>
        <begin position="25"/>
        <end position="107"/>
    </location>
</feature>
<dbReference type="AlphaFoldDB" id="A0A5B7FK12"/>